<evidence type="ECO:0000256" key="1">
    <source>
        <dbReference type="SAM" id="SignalP"/>
    </source>
</evidence>
<feature type="signal peptide" evidence="1">
    <location>
        <begin position="1"/>
        <end position="20"/>
    </location>
</feature>
<dbReference type="EMBL" id="GBXM01040374">
    <property type="protein sequence ID" value="JAH68203.1"/>
    <property type="molecule type" value="Transcribed_RNA"/>
</dbReference>
<sequence length="57" mass="6627">MFPPPLTLFLGESLLWSCHSTSIYATKDVVTCDRWKHLKYEITSSFTCFPPVYQIAR</sequence>
<reference evidence="2" key="1">
    <citation type="submission" date="2014-11" db="EMBL/GenBank/DDBJ databases">
        <authorList>
            <person name="Amaro Gonzalez C."/>
        </authorList>
    </citation>
    <scope>NUCLEOTIDE SEQUENCE</scope>
</reference>
<evidence type="ECO:0008006" key="3">
    <source>
        <dbReference type="Google" id="ProtNLM"/>
    </source>
</evidence>
<keyword evidence="1" id="KW-0732">Signal</keyword>
<reference evidence="2" key="2">
    <citation type="journal article" date="2015" name="Fish Shellfish Immunol.">
        <title>Early steps in the European eel (Anguilla anguilla)-Vibrio vulnificus interaction in the gills: Role of the RtxA13 toxin.</title>
        <authorList>
            <person name="Callol A."/>
            <person name="Pajuelo D."/>
            <person name="Ebbesson L."/>
            <person name="Teles M."/>
            <person name="MacKenzie S."/>
            <person name="Amaro C."/>
        </authorList>
    </citation>
    <scope>NUCLEOTIDE SEQUENCE</scope>
</reference>
<accession>A0A0E9UTA6</accession>
<evidence type="ECO:0000313" key="2">
    <source>
        <dbReference type="EMBL" id="JAH68203.1"/>
    </source>
</evidence>
<feature type="chain" id="PRO_5002433725" description="Sushi domain-containing protein" evidence="1">
    <location>
        <begin position="21"/>
        <end position="57"/>
    </location>
</feature>
<proteinExistence type="predicted"/>
<organism evidence="2">
    <name type="scientific">Anguilla anguilla</name>
    <name type="common">European freshwater eel</name>
    <name type="synonym">Muraena anguilla</name>
    <dbReference type="NCBI Taxonomy" id="7936"/>
    <lineage>
        <taxon>Eukaryota</taxon>
        <taxon>Metazoa</taxon>
        <taxon>Chordata</taxon>
        <taxon>Craniata</taxon>
        <taxon>Vertebrata</taxon>
        <taxon>Euteleostomi</taxon>
        <taxon>Actinopterygii</taxon>
        <taxon>Neopterygii</taxon>
        <taxon>Teleostei</taxon>
        <taxon>Anguilliformes</taxon>
        <taxon>Anguillidae</taxon>
        <taxon>Anguilla</taxon>
    </lineage>
</organism>
<protein>
    <recommendedName>
        <fullName evidence="3">Sushi domain-containing protein</fullName>
    </recommendedName>
</protein>
<dbReference type="AlphaFoldDB" id="A0A0E9UTA6"/>
<name>A0A0E9UTA6_ANGAN</name>